<reference evidence="1 2" key="1">
    <citation type="submission" date="2015-08" db="EMBL/GenBank/DDBJ databases">
        <title>Genome sequencing of Penicillium nordicum.</title>
        <authorList>
            <person name="Nguyen H.D."/>
            <person name="Seifert K.A."/>
        </authorList>
    </citation>
    <scope>NUCLEOTIDE SEQUENCE [LARGE SCALE GENOMIC DNA]</scope>
    <source>
        <strain evidence="1 2">DAOMC 185683</strain>
    </source>
</reference>
<evidence type="ECO:0000313" key="2">
    <source>
        <dbReference type="Proteomes" id="UP000037696"/>
    </source>
</evidence>
<protein>
    <submittedName>
        <fullName evidence="1">Uncharacterized protein</fullName>
    </submittedName>
</protein>
<proteinExistence type="predicted"/>
<sequence length="67" mass="7104">MRIGDGLKGGKNIKAARGSFLTKKKIGWTRTYNSEDLLVVTHPTTNSPACGLCAVNSSVDVARARNG</sequence>
<dbReference type="AlphaFoldDB" id="A0A0M8PEP7"/>
<gene>
    <name evidence="1" type="ORF">ACN38_g1892</name>
</gene>
<dbReference type="Proteomes" id="UP000037696">
    <property type="component" value="Unassembled WGS sequence"/>
</dbReference>
<evidence type="ECO:0000313" key="1">
    <source>
        <dbReference type="EMBL" id="KOS47114.1"/>
    </source>
</evidence>
<organism evidence="1 2">
    <name type="scientific">Penicillium nordicum</name>
    <dbReference type="NCBI Taxonomy" id="229535"/>
    <lineage>
        <taxon>Eukaryota</taxon>
        <taxon>Fungi</taxon>
        <taxon>Dikarya</taxon>
        <taxon>Ascomycota</taxon>
        <taxon>Pezizomycotina</taxon>
        <taxon>Eurotiomycetes</taxon>
        <taxon>Eurotiomycetidae</taxon>
        <taxon>Eurotiales</taxon>
        <taxon>Aspergillaceae</taxon>
        <taxon>Penicillium</taxon>
    </lineage>
</organism>
<name>A0A0M8PEP7_9EURO</name>
<dbReference type="EMBL" id="LHQQ01000020">
    <property type="protein sequence ID" value="KOS47114.1"/>
    <property type="molecule type" value="Genomic_DNA"/>
</dbReference>
<accession>A0A0M8PEP7</accession>
<comment type="caution">
    <text evidence="1">The sequence shown here is derived from an EMBL/GenBank/DDBJ whole genome shotgun (WGS) entry which is preliminary data.</text>
</comment>
<keyword evidence="2" id="KW-1185">Reference proteome</keyword>